<proteinExistence type="predicted"/>
<reference evidence="1 2" key="3">
    <citation type="journal article" date="2010" name="Sequencing">
        <title>Complete Genome Sequence of Rothia mucilaginosa DY-18: A Clinical Isolate with Dense Meshwork-Like Structures from a Persistent Apical Periodontitis Lesion.</title>
        <authorList>
            <person name="Yamane K."/>
            <person name="Nambu T."/>
            <person name="Yamanaka T."/>
            <person name="Mashimo C."/>
            <person name="Sugimori C."/>
            <person name="Leung K.-P."/>
            <person name="Fukushima H."/>
        </authorList>
    </citation>
    <scope>NUCLEOTIDE SEQUENCE [LARGE SCALE GENOMIC DNA]</scope>
    <source>
        <strain evidence="1 2">DY-18</strain>
    </source>
</reference>
<evidence type="ECO:0000313" key="2">
    <source>
        <dbReference type="Proteomes" id="UP000001883"/>
    </source>
</evidence>
<dbReference type="KEGG" id="rmu:RMDY18_12670"/>
<sequence>MCCLCRICRFVEGDVAVCRKHFGGECRQRAGRVAFRHGAGVAHVGDLGAEEAACQLRERLSFAGGEEFVVRVFLGDRAFNGVVEQFAVHVLRGLIRGGNQGDVLTHNVGNHAGQQRVVGTAEHEGVHAGILERLQVLACGLQQLGAGGNALLHELHEARARHRVHLKVRGNRESVLVGAGGDGRLRRNHADLAVACCGERTAGGGLNHLDDGDAVLAGVAFAGVAEHRCGGGVAGDDEHFHAGVDEFVHDAQGVGAYFCDFEGAVGAVGGVADVDDAFVRQLVHDGACHGESANAGVEDADGCRGGGAYGRGASPGGAGTVGICCVDAVTHVSPTLRYRSGTTFYANSLRLPF</sequence>
<evidence type="ECO:0000313" key="1">
    <source>
        <dbReference type="EMBL" id="BAI65099.1"/>
    </source>
</evidence>
<dbReference type="EMBL" id="AP011540">
    <property type="protein sequence ID" value="BAI65099.1"/>
    <property type="molecule type" value="Genomic_DNA"/>
</dbReference>
<protein>
    <submittedName>
        <fullName evidence="1">Uncharacterized protein</fullName>
    </submittedName>
</protein>
<gene>
    <name evidence="1" type="ordered locus">RMDY18_12670</name>
</gene>
<name>D2NTX3_ROTMD</name>
<reference evidence="1 2" key="2">
    <citation type="journal article" date="2010" name="J Osaka Dent Univ">
        <title>Isolation and identification of Rothia mucilaginosa from persistent apical periodontitis lesions.</title>
        <authorList>
            <person name="Yamane K."/>
            <person name="Yoshida M."/>
            <person name="Fujihira T."/>
            <person name="Baba T."/>
            <person name="Tsuji N."/>
            <person name="Hayashi H."/>
            <person name="Sugimori C."/>
            <person name="Yamanaka T."/>
            <person name="Mashimo C."/>
            <person name="Nambu T."/>
            <person name="Kawai H."/>
            <person name="Fukushima H."/>
        </authorList>
    </citation>
    <scope>NUCLEOTIDE SEQUENCE [LARGE SCALE GENOMIC DNA]</scope>
    <source>
        <strain evidence="1 2">DY-18</strain>
    </source>
</reference>
<dbReference type="HOGENOM" id="CLU_784999_0_0_11"/>
<organism evidence="1 2">
    <name type="scientific">Rothia mucilaginosa (strain DY-18)</name>
    <name type="common">Stomatococcus mucilaginosus</name>
    <dbReference type="NCBI Taxonomy" id="680646"/>
    <lineage>
        <taxon>Bacteria</taxon>
        <taxon>Bacillati</taxon>
        <taxon>Actinomycetota</taxon>
        <taxon>Actinomycetes</taxon>
        <taxon>Micrococcales</taxon>
        <taxon>Micrococcaceae</taxon>
        <taxon>Rothia</taxon>
    </lineage>
</organism>
<keyword evidence="2" id="KW-1185">Reference proteome</keyword>
<accession>D2NTX3</accession>
<dbReference type="AlphaFoldDB" id="D2NTX3"/>
<dbReference type="Proteomes" id="UP000001883">
    <property type="component" value="Chromosome"/>
</dbReference>
<reference evidence="2" key="1">
    <citation type="submission" date="2009-07" db="EMBL/GenBank/DDBJ databases">
        <title>Complete genome sequence of Rothia mucilaginosa DJ.</title>
        <authorList>
            <person name="Yamane K."/>
            <person name="Nambu T."/>
            <person name="Mashimo C."/>
            <person name="Sugimori C."/>
            <person name="Yamanaka T."/>
            <person name="Leung K."/>
            <person name="Fukushima H."/>
        </authorList>
    </citation>
    <scope>NUCLEOTIDE SEQUENCE [LARGE SCALE GENOMIC DNA]</scope>
    <source>
        <strain evidence="2">DY-18</strain>
    </source>
</reference>